<reference evidence="1 2" key="1">
    <citation type="submission" date="2019-12" db="EMBL/GenBank/DDBJ databases">
        <authorList>
            <person name="Alioto T."/>
            <person name="Alioto T."/>
            <person name="Gomez Garrido J."/>
        </authorList>
    </citation>
    <scope>NUCLEOTIDE SEQUENCE [LARGE SCALE GENOMIC DNA]</scope>
</reference>
<keyword evidence="2" id="KW-1185">Reference proteome</keyword>
<evidence type="ECO:0000313" key="2">
    <source>
        <dbReference type="Proteomes" id="UP000594638"/>
    </source>
</evidence>
<comment type="caution">
    <text evidence="1">The sequence shown here is derived from an EMBL/GenBank/DDBJ whole genome shotgun (WGS) entry which is preliminary data.</text>
</comment>
<evidence type="ECO:0000313" key="1">
    <source>
        <dbReference type="EMBL" id="CAA3031783.1"/>
    </source>
</evidence>
<protein>
    <submittedName>
        <fullName evidence="1">Uncharacterized protein</fullName>
    </submittedName>
</protein>
<dbReference type="EMBL" id="CACTIH010009482">
    <property type="protein sequence ID" value="CAA3031783.1"/>
    <property type="molecule type" value="Genomic_DNA"/>
</dbReference>
<dbReference type="Proteomes" id="UP000594638">
    <property type="component" value="Unassembled WGS sequence"/>
</dbReference>
<accession>A0A8S0VLP6</accession>
<organism evidence="1 2">
    <name type="scientific">Olea europaea subsp. europaea</name>
    <dbReference type="NCBI Taxonomy" id="158383"/>
    <lineage>
        <taxon>Eukaryota</taxon>
        <taxon>Viridiplantae</taxon>
        <taxon>Streptophyta</taxon>
        <taxon>Embryophyta</taxon>
        <taxon>Tracheophyta</taxon>
        <taxon>Spermatophyta</taxon>
        <taxon>Magnoliopsida</taxon>
        <taxon>eudicotyledons</taxon>
        <taxon>Gunneridae</taxon>
        <taxon>Pentapetalae</taxon>
        <taxon>asterids</taxon>
        <taxon>lamiids</taxon>
        <taxon>Lamiales</taxon>
        <taxon>Oleaceae</taxon>
        <taxon>Oleeae</taxon>
        <taxon>Olea</taxon>
    </lineage>
</organism>
<dbReference type="AlphaFoldDB" id="A0A8S0VLP6"/>
<name>A0A8S0VLP6_OLEEU</name>
<sequence length="82" mass="9002">MVSDLAVGAAVVVCERHRRLADRDGTATDRGVDGANYGGDGANRVYSGVDRCVDFFLGCWMRCWRWRHGVRGGSIGVDRVDQ</sequence>
<gene>
    <name evidence="1" type="ORF">OLEA9_A046337</name>
</gene>
<proteinExistence type="predicted"/>
<dbReference type="Gramene" id="OE9A046337T1">
    <property type="protein sequence ID" value="OE9A046337C1"/>
    <property type="gene ID" value="OE9A046337"/>
</dbReference>